<comment type="caution">
    <text evidence="2">The sequence shown here is derived from an EMBL/GenBank/DDBJ whole genome shotgun (WGS) entry which is preliminary data.</text>
</comment>
<protein>
    <submittedName>
        <fullName evidence="2">Uncharacterized protein</fullName>
    </submittedName>
</protein>
<evidence type="ECO:0000313" key="2">
    <source>
        <dbReference type="EMBL" id="KAF3438798.1"/>
    </source>
</evidence>
<name>A0A8K0E2H8_9ROSA</name>
<keyword evidence="3" id="KW-1185">Reference proteome</keyword>
<evidence type="ECO:0000256" key="1">
    <source>
        <dbReference type="SAM" id="MobiDB-lite"/>
    </source>
</evidence>
<feature type="compositionally biased region" description="Polar residues" evidence="1">
    <location>
        <begin position="145"/>
        <end position="160"/>
    </location>
</feature>
<evidence type="ECO:0000313" key="3">
    <source>
        <dbReference type="Proteomes" id="UP000796880"/>
    </source>
</evidence>
<organism evidence="2 3">
    <name type="scientific">Rhamnella rubrinervis</name>
    <dbReference type="NCBI Taxonomy" id="2594499"/>
    <lineage>
        <taxon>Eukaryota</taxon>
        <taxon>Viridiplantae</taxon>
        <taxon>Streptophyta</taxon>
        <taxon>Embryophyta</taxon>
        <taxon>Tracheophyta</taxon>
        <taxon>Spermatophyta</taxon>
        <taxon>Magnoliopsida</taxon>
        <taxon>eudicotyledons</taxon>
        <taxon>Gunneridae</taxon>
        <taxon>Pentapetalae</taxon>
        <taxon>rosids</taxon>
        <taxon>fabids</taxon>
        <taxon>Rosales</taxon>
        <taxon>Rhamnaceae</taxon>
        <taxon>rhamnoid group</taxon>
        <taxon>Rhamneae</taxon>
        <taxon>Rhamnella</taxon>
    </lineage>
</organism>
<reference evidence="2" key="1">
    <citation type="submission" date="2020-03" db="EMBL/GenBank/DDBJ databases">
        <title>A high-quality chromosome-level genome assembly of a woody plant with both climbing and erect habits, Rhamnella rubrinervis.</title>
        <authorList>
            <person name="Lu Z."/>
            <person name="Yang Y."/>
            <person name="Zhu X."/>
            <person name="Sun Y."/>
        </authorList>
    </citation>
    <scope>NUCLEOTIDE SEQUENCE</scope>
    <source>
        <strain evidence="2">BYM</strain>
        <tissue evidence="2">Leaf</tissue>
    </source>
</reference>
<dbReference type="AlphaFoldDB" id="A0A8K0E2H8"/>
<dbReference type="EMBL" id="VOIH02000009">
    <property type="protein sequence ID" value="KAF3438798.1"/>
    <property type="molecule type" value="Genomic_DNA"/>
</dbReference>
<sequence>MSKLVPEDINSQAKKLLPLYKAEFVLLLYADSMVESRADYFIVTVHLTLILLDESDKHPLSSYTLTLFSHFIKIHNHISSVKITQLCPMKGLMQLPEDEEFVAKAYHSEEHLYFSGRPCCELYRGVGTPNADKLDDEGKIVIPSMGSQSPRAAWPSSSEPDPTMTEQHKRRHHPNALNCSAIRYANWRGVTANVNTPKWVLSEQMQDWRRESRPCATASLGQTHNIPAAEDSRNAVWGCIALHSTPGILSQ</sequence>
<proteinExistence type="predicted"/>
<dbReference type="Proteomes" id="UP000796880">
    <property type="component" value="Unassembled WGS sequence"/>
</dbReference>
<feature type="region of interest" description="Disordered" evidence="1">
    <location>
        <begin position="145"/>
        <end position="172"/>
    </location>
</feature>
<accession>A0A8K0E2H8</accession>
<gene>
    <name evidence="2" type="ORF">FNV43_RR21563</name>
</gene>